<proteinExistence type="predicted"/>
<organism evidence="1 2">
    <name type="scientific">Citrus x changshan-huyou</name>
    <dbReference type="NCBI Taxonomy" id="2935761"/>
    <lineage>
        <taxon>Eukaryota</taxon>
        <taxon>Viridiplantae</taxon>
        <taxon>Streptophyta</taxon>
        <taxon>Embryophyta</taxon>
        <taxon>Tracheophyta</taxon>
        <taxon>Spermatophyta</taxon>
        <taxon>Magnoliopsida</taxon>
        <taxon>eudicotyledons</taxon>
        <taxon>Gunneridae</taxon>
        <taxon>Pentapetalae</taxon>
        <taxon>rosids</taxon>
        <taxon>malvids</taxon>
        <taxon>Sapindales</taxon>
        <taxon>Rutaceae</taxon>
        <taxon>Aurantioideae</taxon>
        <taxon>Citrus</taxon>
    </lineage>
</organism>
<evidence type="ECO:0000313" key="2">
    <source>
        <dbReference type="Proteomes" id="UP001428341"/>
    </source>
</evidence>
<dbReference type="EMBL" id="JBCGBO010000004">
    <property type="protein sequence ID" value="KAK9208436.1"/>
    <property type="molecule type" value="Genomic_DNA"/>
</dbReference>
<name>A0AAP0QQL4_9ROSI</name>
<comment type="caution">
    <text evidence="1">The sequence shown here is derived from an EMBL/GenBank/DDBJ whole genome shotgun (WGS) entry which is preliminary data.</text>
</comment>
<reference evidence="1 2" key="1">
    <citation type="submission" date="2024-05" db="EMBL/GenBank/DDBJ databases">
        <title>Haplotype-resolved chromosome-level genome assembly of Huyou (Citrus changshanensis).</title>
        <authorList>
            <person name="Miao C."/>
            <person name="Chen W."/>
            <person name="Wu Y."/>
            <person name="Wang L."/>
            <person name="Zhao S."/>
            <person name="Grierson D."/>
            <person name="Xu C."/>
            <person name="Chen K."/>
        </authorList>
    </citation>
    <scope>NUCLEOTIDE SEQUENCE [LARGE SCALE GENOMIC DNA]</scope>
    <source>
        <strain evidence="1">01-14</strain>
        <tissue evidence="1">Leaf</tissue>
    </source>
</reference>
<protein>
    <submittedName>
        <fullName evidence="1">Uncharacterized protein</fullName>
    </submittedName>
</protein>
<accession>A0AAP0QQL4</accession>
<sequence length="105" mass="11695">MDIVLVLASWDRKPDNGHVYCLMRYLYLSMNGEKIRLLEVSLPIKSSPNAVVGLVSFAREADVCLWSLWLLANLGKSSAVSEPICLKTLALIIVPPLTHFVNSLR</sequence>
<evidence type="ECO:0000313" key="1">
    <source>
        <dbReference type="EMBL" id="KAK9208436.1"/>
    </source>
</evidence>
<dbReference type="AlphaFoldDB" id="A0AAP0QQL4"/>
<keyword evidence="2" id="KW-1185">Reference proteome</keyword>
<dbReference type="Proteomes" id="UP001428341">
    <property type="component" value="Unassembled WGS sequence"/>
</dbReference>
<gene>
    <name evidence="1" type="ORF">WN944_000790</name>
</gene>